<dbReference type="InterPro" id="IPR051802">
    <property type="entry name" value="YfhM-like"/>
</dbReference>
<dbReference type="InterPro" id="IPR041246">
    <property type="entry name" value="Bact_MG10"/>
</dbReference>
<feature type="domain" description="Alpha-2-macroglobulin" evidence="4">
    <location>
        <begin position="1225"/>
        <end position="1315"/>
    </location>
</feature>
<comment type="caution">
    <text evidence="5">The sequence shown here is derived from an EMBL/GenBank/DDBJ whole genome shotgun (WGS) entry which is preliminary data.</text>
</comment>
<dbReference type="InterPro" id="IPR008930">
    <property type="entry name" value="Terpenoid_cyclase/PrenylTrfase"/>
</dbReference>
<dbReference type="SUPFAM" id="SSF48239">
    <property type="entry name" value="Terpenoid cyclases/Protein prenyltransferases"/>
    <property type="match status" value="1"/>
</dbReference>
<evidence type="ECO:0000256" key="2">
    <source>
        <dbReference type="SAM" id="SignalP"/>
    </source>
</evidence>
<evidence type="ECO:0000313" key="5">
    <source>
        <dbReference type="EMBL" id="MFC3624745.1"/>
    </source>
</evidence>
<dbReference type="SMART" id="SM01359">
    <property type="entry name" value="A2M_N_2"/>
    <property type="match status" value="1"/>
</dbReference>
<dbReference type="Pfam" id="PF17973">
    <property type="entry name" value="bMG10"/>
    <property type="match status" value="1"/>
</dbReference>
<dbReference type="Pfam" id="PF01835">
    <property type="entry name" value="MG2"/>
    <property type="match status" value="1"/>
</dbReference>
<accession>A0ABV7TNX1</accession>
<evidence type="ECO:0000259" key="3">
    <source>
        <dbReference type="SMART" id="SM01359"/>
    </source>
</evidence>
<dbReference type="EMBL" id="JBHRYH010000002">
    <property type="protein sequence ID" value="MFC3624745.1"/>
    <property type="molecule type" value="Genomic_DNA"/>
</dbReference>
<dbReference type="Pfam" id="PF07703">
    <property type="entry name" value="A2M_BRD"/>
    <property type="match status" value="1"/>
</dbReference>
<dbReference type="Pfam" id="PF00207">
    <property type="entry name" value="A2M"/>
    <property type="match status" value="1"/>
</dbReference>
<organism evidence="5 6">
    <name type="scientific">Vogesella amnigena</name>
    <dbReference type="NCBI Taxonomy" id="1507449"/>
    <lineage>
        <taxon>Bacteria</taxon>
        <taxon>Pseudomonadati</taxon>
        <taxon>Pseudomonadota</taxon>
        <taxon>Betaproteobacteria</taxon>
        <taxon>Neisseriales</taxon>
        <taxon>Chromobacteriaceae</taxon>
        <taxon>Vogesella</taxon>
    </lineage>
</organism>
<reference evidence="6" key="1">
    <citation type="journal article" date="2019" name="Int. J. Syst. Evol. Microbiol.">
        <title>The Global Catalogue of Microorganisms (GCM) 10K type strain sequencing project: providing services to taxonomists for standard genome sequencing and annotation.</title>
        <authorList>
            <consortium name="The Broad Institute Genomics Platform"/>
            <consortium name="The Broad Institute Genome Sequencing Center for Infectious Disease"/>
            <person name="Wu L."/>
            <person name="Ma J."/>
        </authorList>
    </citation>
    <scope>NUCLEOTIDE SEQUENCE [LARGE SCALE GENOMIC DNA]</scope>
    <source>
        <strain evidence="6">KCTC 42195</strain>
    </source>
</reference>
<comment type="similarity">
    <text evidence="1">Belongs to the protease inhibitor I39 (alpha-2-macroglobulin) family. Bacterial alpha-2-macroglobulin subfamily.</text>
</comment>
<name>A0ABV7TNX1_9NEIS</name>
<dbReference type="PANTHER" id="PTHR40094:SF1">
    <property type="entry name" value="UBIQUITIN DOMAIN-CONTAINING PROTEIN"/>
    <property type="match status" value="1"/>
</dbReference>
<feature type="domain" description="Alpha-2-macroglobulin bait region" evidence="3">
    <location>
        <begin position="983"/>
        <end position="1167"/>
    </location>
</feature>
<dbReference type="InterPro" id="IPR001599">
    <property type="entry name" value="Macroglobln_a2"/>
</dbReference>
<dbReference type="Pfam" id="PF11974">
    <property type="entry name" value="bMG3"/>
    <property type="match status" value="1"/>
</dbReference>
<dbReference type="RefSeq" id="WP_390276136.1">
    <property type="nucleotide sequence ID" value="NZ_JBHRYH010000002.1"/>
</dbReference>
<dbReference type="InterPro" id="IPR002890">
    <property type="entry name" value="MG2"/>
</dbReference>
<dbReference type="InterPro" id="IPR011625">
    <property type="entry name" value="A2M_N_BRD"/>
</dbReference>
<feature type="signal peptide" evidence="2">
    <location>
        <begin position="1"/>
        <end position="21"/>
    </location>
</feature>
<feature type="chain" id="PRO_5047460139" evidence="2">
    <location>
        <begin position="22"/>
        <end position="1894"/>
    </location>
</feature>
<sequence>MKTTAFLLTLASLLLAPLAQAAGVTLFSPQGEVREPTQVRLSFDSAMIRLGDSQAAAPVVWDCPLQAQGHWVDDKSWVLDISRPPPANTRCQFRLRSGLKDLQGAGLPAASYRFHTGPASIVRSWPDSGSLIDEDQIFVLKLNARIASLPGLFCQSSALAERLPMPAASAADRAVVLKHLQLEKEAASVLTVRCGQRLAADSKVTVTNPRPGSDAEQLQFRVREPFRATLSCSRQNARGACIPFKPITLSFSAPVPAKLAAAIRLSGADGDYKPSLAGNRGEAVDSISFTPPFAAQQTLQLKLPDNLVDEVGRTLANADKFPLPLRTADFPPLAKFAAAPFGIIEAAPDASLPVTLRSVEAALPVNALQLGGQGVLLRSDGDIMRWLGKVLRYHESSINVGQGREVESRRLSLLHGVPQAKRLALPASPDSKGRWPFEVVGIPLAQRGLHVVEIESRLLGKALLGGNKPMYVRTAALVTNLAVHFKRSPENAAVWVTTLDRAQPVAGAQVRIYDCRQQLLWQGRTDKQGVARVAQELQEASCADAESLDGLFVTARVNDGNGVEDVSFVRSGWNRGIESWRFPFPNRSWYEPAITAHSVLDRTLLRAGETVSMKHLLRLRNSQGLALLKAGELPQVARIKHDGSDDEFVLPLHWRKGRYAESSFALPKEAKLGEYSVYLERKGTRERRDYSQPASPVLDGYSLYSGNFRVEEFRLPVMSGRIGYPAGAGMPGKPLPLSVTLAWGNGGAARNWPLQVSAMLQARYETPRDYPGFSFYPAWRGEEGDSSNRLDGKVLLDKAALRLDENGNGKLLVDKLPRLDRPYWLQTEASLQDPSGEIQTISRMIPLWPSALQVGVQVEDWVSVGRKLEVKSVVLDIQGRPQAGKLVTLRQQRQQYLSSRKRLVGGFYAWEHELQRQEARPLCQGRTDSQGLLSCELEADEEGSLEVVAEVADEQGNRVTASQYVWISGQDEVWFEVEDNDRIDILPEHPSYNPGEIARFQVRMPFRKATAWVAIEREGIVETRVLELSGKQPVIELEVKPEWGPNVYVSVLAVRGRIREVPWYSFFTWGWKTPQEWWGAFWNDGGDYTPPSSMVDLSRPAFKYGVAEIRVGDRARRLQVTLTPQRKQYHIREQALVHVQVRMPDGKPAPAGTELAFAAVDDALLRLQPNDSWKLMEAMYQRHSYDVETATAQLEVVGKRHYGRKALPPGGGGGKAPTRELLDTLLLWQPAVVLDANGAANIRVPLNDALSRFRMVAVADVGRDYFGTGEAEINVVQDVQISNGLPPLVREGDELAATVTVRNGSERAMTLDVGAVWGAGKLPPQRISLPAGEAREVSWPFTVPQNVSSLDWRIQAQEVNGKAGDALQFQQQVAPAVASTVMQATLLRLDGARSVPVAMPPGSLPGKGGVRVSVQSRLGNSLPAVQRWFEDYPFACLEQRTSKSIGMDSDALWSRTMAELPMYLDSDGLADYFPLREGSAYKGSDVLTSYLLQVSHDAGRSIPEGPRQRMLDGLAAFVEGRIKRESWYSREDKDARRLSAMLALARHGRFQPAMLDVLVLQPQRWSTAMQIDWLDLLQREPAIPAQAQRLAQVSQILRSKLSYQGTRLVFSSEAEDGAWWLMGSANLNAARLLLVASRLPDWQPDVPRLLTGLLARQEYGHWGTTTANLWGLLAVGQFSRQFENVAVTGSSRAELAGRQQLASPQDSAVSMPLLPWPAGGKGVLQLAHQGSGAPWATVSVEAAVKFSGQRYAGYRVKKTLTPVRQQQAGEYRVGDVLKVTLDIDAQSDMGWVVVDDPIPGGATILGSGLGNDSAIAVAQAGERDDSWPAFVERRHAGYRAYYRYLWRGSSRVEYTVRLNTAGLFQLPATRVEAMYAPGVFGLLANAPFRVQRAQ</sequence>
<dbReference type="PANTHER" id="PTHR40094">
    <property type="entry name" value="ALPHA-2-MACROGLOBULIN HOMOLOG"/>
    <property type="match status" value="1"/>
</dbReference>
<evidence type="ECO:0000259" key="4">
    <source>
        <dbReference type="SMART" id="SM01360"/>
    </source>
</evidence>
<gene>
    <name evidence="5" type="ORF">ACFOKJ_01105</name>
</gene>
<proteinExistence type="inferred from homology"/>
<evidence type="ECO:0000256" key="1">
    <source>
        <dbReference type="ARBA" id="ARBA00010556"/>
    </source>
</evidence>
<dbReference type="InterPro" id="IPR021868">
    <property type="entry name" value="Alpha_2_Macroglob_MG3"/>
</dbReference>
<protein>
    <submittedName>
        <fullName evidence="5">Alpha-2-macroglobulin</fullName>
    </submittedName>
</protein>
<dbReference type="SMART" id="SM01360">
    <property type="entry name" value="A2M"/>
    <property type="match status" value="1"/>
</dbReference>
<evidence type="ECO:0000313" key="6">
    <source>
        <dbReference type="Proteomes" id="UP001595636"/>
    </source>
</evidence>
<keyword evidence="6" id="KW-1185">Reference proteome</keyword>
<keyword evidence="2" id="KW-0732">Signal</keyword>
<dbReference type="Proteomes" id="UP001595636">
    <property type="component" value="Unassembled WGS sequence"/>
</dbReference>